<evidence type="ECO:0000256" key="1">
    <source>
        <dbReference type="ARBA" id="ARBA00004141"/>
    </source>
</evidence>
<dbReference type="SUPFAM" id="SSF103481">
    <property type="entry name" value="Multidrug resistance efflux transporter EmrE"/>
    <property type="match status" value="1"/>
</dbReference>
<evidence type="ECO:0000256" key="3">
    <source>
        <dbReference type="ARBA" id="ARBA00022692"/>
    </source>
</evidence>
<dbReference type="GO" id="GO:0016020">
    <property type="term" value="C:membrane"/>
    <property type="evidence" value="ECO:0007669"/>
    <property type="project" value="UniProtKB-SubCell"/>
</dbReference>
<feature type="transmembrane region" description="Helical" evidence="6">
    <location>
        <begin position="44"/>
        <end position="66"/>
    </location>
</feature>
<dbReference type="Pfam" id="PF05653">
    <property type="entry name" value="Mg_trans_NIPA"/>
    <property type="match status" value="1"/>
</dbReference>
<keyword evidence="4 6" id="KW-1133">Transmembrane helix</keyword>
<evidence type="ECO:0000256" key="2">
    <source>
        <dbReference type="ARBA" id="ARBA00007230"/>
    </source>
</evidence>
<feature type="transmembrane region" description="Helical" evidence="6">
    <location>
        <begin position="72"/>
        <end position="91"/>
    </location>
</feature>
<dbReference type="AlphaFoldDB" id="A0AAV9RZJ8"/>
<keyword evidence="5 6" id="KW-0472">Membrane</keyword>
<dbReference type="EMBL" id="JAHHUM010001164">
    <property type="protein sequence ID" value="KAK5614350.1"/>
    <property type="molecule type" value="Genomic_DNA"/>
</dbReference>
<feature type="transmembrane region" description="Helical" evidence="6">
    <location>
        <begin position="6"/>
        <end position="24"/>
    </location>
</feature>
<keyword evidence="3 6" id="KW-0812">Transmembrane</keyword>
<evidence type="ECO:0000313" key="7">
    <source>
        <dbReference type="EMBL" id="KAK5614350.1"/>
    </source>
</evidence>
<gene>
    <name evidence="7" type="primary">NIPAL2</name>
    <name evidence="7" type="ORF">CRENBAI_001933</name>
</gene>
<keyword evidence="8" id="KW-1185">Reference proteome</keyword>
<proteinExistence type="inferred from homology"/>
<comment type="similarity">
    <text evidence="2">Belongs to the NIPA family.</text>
</comment>
<sequence>MQNYLLGIIISICGNVLISISLNIQKYAHVRQAQRGSKPYYTSAMWWCGVVLMGIGELGNFAAYGFAPASLIAPLGCVSVIASAVISVFFLKETVRASDIVVNVPWLFIRHHWWPCLLACTFTAGSAVKGGLEHSREQRGGTFKVYFFKLSG</sequence>
<evidence type="ECO:0000256" key="6">
    <source>
        <dbReference type="SAM" id="Phobius"/>
    </source>
</evidence>
<name>A0AAV9RZJ8_9TELE</name>
<dbReference type="PANTHER" id="PTHR12570:SF16">
    <property type="entry name" value="NIPA-LIKE PROTEIN 2"/>
    <property type="match status" value="1"/>
</dbReference>
<reference evidence="7 8" key="1">
    <citation type="submission" date="2021-06" db="EMBL/GenBank/DDBJ databases">
        <authorList>
            <person name="Palmer J.M."/>
        </authorList>
    </citation>
    <scope>NUCLEOTIDE SEQUENCE [LARGE SCALE GENOMIC DNA]</scope>
    <source>
        <strain evidence="7 8">MEX-2019</strain>
        <tissue evidence="7">Muscle</tissue>
    </source>
</reference>
<dbReference type="Proteomes" id="UP001311232">
    <property type="component" value="Unassembled WGS sequence"/>
</dbReference>
<comment type="caution">
    <text evidence="7">The sequence shown here is derived from an EMBL/GenBank/DDBJ whole genome shotgun (WGS) entry which is preliminary data.</text>
</comment>
<comment type="subcellular location">
    <subcellularLocation>
        <location evidence="1">Membrane</location>
        <topology evidence="1">Multi-pass membrane protein</topology>
    </subcellularLocation>
</comment>
<evidence type="ECO:0000313" key="8">
    <source>
        <dbReference type="Proteomes" id="UP001311232"/>
    </source>
</evidence>
<accession>A0AAV9RZJ8</accession>
<evidence type="ECO:0000256" key="5">
    <source>
        <dbReference type="ARBA" id="ARBA00023136"/>
    </source>
</evidence>
<evidence type="ECO:0000256" key="4">
    <source>
        <dbReference type="ARBA" id="ARBA00022989"/>
    </source>
</evidence>
<dbReference type="PANTHER" id="PTHR12570">
    <property type="match status" value="1"/>
</dbReference>
<dbReference type="InterPro" id="IPR008521">
    <property type="entry name" value="Mg_trans_NIPA"/>
</dbReference>
<organism evidence="7 8">
    <name type="scientific">Crenichthys baileyi</name>
    <name type="common">White River springfish</name>
    <dbReference type="NCBI Taxonomy" id="28760"/>
    <lineage>
        <taxon>Eukaryota</taxon>
        <taxon>Metazoa</taxon>
        <taxon>Chordata</taxon>
        <taxon>Craniata</taxon>
        <taxon>Vertebrata</taxon>
        <taxon>Euteleostomi</taxon>
        <taxon>Actinopterygii</taxon>
        <taxon>Neopterygii</taxon>
        <taxon>Teleostei</taxon>
        <taxon>Neoteleostei</taxon>
        <taxon>Acanthomorphata</taxon>
        <taxon>Ovalentaria</taxon>
        <taxon>Atherinomorphae</taxon>
        <taxon>Cyprinodontiformes</taxon>
        <taxon>Goodeidae</taxon>
        <taxon>Crenichthys</taxon>
    </lineage>
</organism>
<dbReference type="GO" id="GO:0015095">
    <property type="term" value="F:magnesium ion transmembrane transporter activity"/>
    <property type="evidence" value="ECO:0007669"/>
    <property type="project" value="InterPro"/>
</dbReference>
<dbReference type="InterPro" id="IPR037185">
    <property type="entry name" value="EmrE-like"/>
</dbReference>
<protein>
    <submittedName>
        <fullName evidence="7">NIPA-like protein 2</fullName>
    </submittedName>
</protein>